<evidence type="ECO:0000313" key="2">
    <source>
        <dbReference type="EMBL" id="EHI10862.1"/>
    </source>
</evidence>
<dbReference type="PATRIC" id="fig|1078020.3.peg.4152"/>
<name>G7CMF4_MYCT3</name>
<keyword evidence="3" id="KW-1185">Reference proteome</keyword>
<gene>
    <name evidence="2" type="ORF">KEK_21003</name>
</gene>
<organism evidence="2 3">
    <name type="scientific">Mycolicibacterium thermoresistibile (strain ATCC 19527 / DSM 44167 / CIP 105390 / JCM 6362 / NCTC 10409 / 316)</name>
    <name type="common">Mycobacterium thermoresistibile</name>
    <dbReference type="NCBI Taxonomy" id="1078020"/>
    <lineage>
        <taxon>Bacteria</taxon>
        <taxon>Bacillati</taxon>
        <taxon>Actinomycetota</taxon>
        <taxon>Actinomycetes</taxon>
        <taxon>Mycobacteriales</taxon>
        <taxon>Mycobacteriaceae</taxon>
        <taxon>Mycolicibacterium</taxon>
    </lineage>
</organism>
<dbReference type="EMBL" id="AGVE01000051">
    <property type="protein sequence ID" value="EHI10862.1"/>
    <property type="molecule type" value="Genomic_DNA"/>
</dbReference>
<keyword evidence="1" id="KW-0732">Signal</keyword>
<dbReference type="eggNOG" id="ENOG5031R5P">
    <property type="taxonomic scope" value="Bacteria"/>
</dbReference>
<reference evidence="2 3" key="1">
    <citation type="submission" date="2011-11" db="EMBL/GenBank/DDBJ databases">
        <authorList>
            <consortium name="Tuberculosis Structural Genomics Consortium"/>
            <person name="Ioerger T.R."/>
        </authorList>
    </citation>
    <scope>NUCLEOTIDE SEQUENCE [LARGE SCALE GENOMIC DNA]</scope>
    <source>
        <strain evidence="3">ATCC 19527 / DSM 44167 / CIP 105390 / JCM 6362 / NCTC 10409 / 316</strain>
    </source>
</reference>
<comment type="caution">
    <text evidence="2">The sequence shown here is derived from an EMBL/GenBank/DDBJ whole genome shotgun (WGS) entry which is preliminary data.</text>
</comment>
<accession>G7CMF4</accession>
<protein>
    <recommendedName>
        <fullName evidence="4">Secreted protein</fullName>
    </recommendedName>
</protein>
<evidence type="ECO:0008006" key="4">
    <source>
        <dbReference type="Google" id="ProtNLM"/>
    </source>
</evidence>
<sequence>MIDRHTPTMTLLTRGLGAAAVAGATVLGAAGLGFAGPAAADPPQLNGTFVGGDDEMVWTISSNCVEGRCTATVASNQGWTKVATYHGGRYHFIVTKPDGAVCDDGSYAPAYITISLDPITLQGTVASDSNYGCPGGHISEQPFQLRRIG</sequence>
<dbReference type="Proteomes" id="UP000004915">
    <property type="component" value="Unassembled WGS sequence"/>
</dbReference>
<dbReference type="AlphaFoldDB" id="G7CMF4"/>
<feature type="chain" id="PRO_5005680920" description="Secreted protein" evidence="1">
    <location>
        <begin position="41"/>
        <end position="149"/>
    </location>
</feature>
<feature type="signal peptide" evidence="1">
    <location>
        <begin position="1"/>
        <end position="40"/>
    </location>
</feature>
<proteinExistence type="predicted"/>
<evidence type="ECO:0000313" key="3">
    <source>
        <dbReference type="Proteomes" id="UP000004915"/>
    </source>
</evidence>
<evidence type="ECO:0000256" key="1">
    <source>
        <dbReference type="SAM" id="SignalP"/>
    </source>
</evidence>